<name>A0A6C0E140_9ZZZZ</name>
<sequence length="507" mass="59843">MSLKGGTITIKGSKSEIENIILTIIADKTTSIELLSENRDDPVFIYKLRFNSLKYSNYFKYAHRTSRPSVLIIKILTHQPYYDYKSHKFLIHKAEYDLEVGIHKHLTLSKANYYAICPSFLYSTQESLSHYRVKRRTLGAVLRNKLEATIQEISVYVDGERYKQQHNLYARLSSETMRQIKKVNPKLQDIKFNFEDTIQTIIVMEYADCKTLDSILNKTDNYDESYISNLHGMKLDFVGTLSERKIGFICFISLYMLTLLVKAGVIHADLHIGNMLVCKDNEGLTDVVVIDFGRSCYLNNTYFHKNRVIENVDIENVDIERIIHPKILAIYRSLAKRVNLNSKRKSWVKLGMQESFNKLIAKEDYLTLSIESTMLYSETEHKKKQDYSMFDYYTESIIKRNGQLYYEYVYKYPTLSYDFNMLIKKALEARKELYDTRLKSIVTKTNVYNHTISAFSKKYLNIYKRKDLKHKRIRYTPQSSRYITSFNIGDKYRIFKHLKKTKKRKQN</sequence>
<evidence type="ECO:0000313" key="2">
    <source>
        <dbReference type="EMBL" id="QHT21145.1"/>
    </source>
</evidence>
<protein>
    <recommendedName>
        <fullName evidence="1">Protein kinase domain-containing protein</fullName>
    </recommendedName>
</protein>
<organism evidence="2">
    <name type="scientific">viral metagenome</name>
    <dbReference type="NCBI Taxonomy" id="1070528"/>
    <lineage>
        <taxon>unclassified sequences</taxon>
        <taxon>metagenomes</taxon>
        <taxon>organismal metagenomes</taxon>
    </lineage>
</organism>
<dbReference type="SUPFAM" id="SSF56112">
    <property type="entry name" value="Protein kinase-like (PK-like)"/>
    <property type="match status" value="1"/>
</dbReference>
<dbReference type="EMBL" id="MN739686">
    <property type="protein sequence ID" value="QHT21145.1"/>
    <property type="molecule type" value="Genomic_DNA"/>
</dbReference>
<dbReference type="GO" id="GO:0005524">
    <property type="term" value="F:ATP binding"/>
    <property type="evidence" value="ECO:0007669"/>
    <property type="project" value="InterPro"/>
</dbReference>
<dbReference type="GO" id="GO:0004672">
    <property type="term" value="F:protein kinase activity"/>
    <property type="evidence" value="ECO:0007669"/>
    <property type="project" value="InterPro"/>
</dbReference>
<dbReference type="InterPro" id="IPR000719">
    <property type="entry name" value="Prot_kinase_dom"/>
</dbReference>
<dbReference type="InterPro" id="IPR004147">
    <property type="entry name" value="ABC1_dom"/>
</dbReference>
<feature type="domain" description="Protein kinase" evidence="1">
    <location>
        <begin position="102"/>
        <end position="453"/>
    </location>
</feature>
<accession>A0A6C0E140</accession>
<dbReference type="AlphaFoldDB" id="A0A6C0E140"/>
<dbReference type="Gene3D" id="1.10.510.10">
    <property type="entry name" value="Transferase(Phosphotransferase) domain 1"/>
    <property type="match status" value="1"/>
</dbReference>
<proteinExistence type="predicted"/>
<dbReference type="Pfam" id="PF03109">
    <property type="entry name" value="ABC1"/>
    <property type="match status" value="1"/>
</dbReference>
<dbReference type="InterPro" id="IPR011009">
    <property type="entry name" value="Kinase-like_dom_sf"/>
</dbReference>
<reference evidence="2" key="1">
    <citation type="journal article" date="2020" name="Nature">
        <title>Giant virus diversity and host interactions through global metagenomics.</title>
        <authorList>
            <person name="Schulz F."/>
            <person name="Roux S."/>
            <person name="Paez-Espino D."/>
            <person name="Jungbluth S."/>
            <person name="Walsh D.A."/>
            <person name="Denef V.J."/>
            <person name="McMahon K.D."/>
            <person name="Konstantinidis K.T."/>
            <person name="Eloe-Fadrosh E.A."/>
            <person name="Kyrpides N.C."/>
            <person name="Woyke T."/>
        </authorList>
    </citation>
    <scope>NUCLEOTIDE SEQUENCE</scope>
    <source>
        <strain evidence="2">GVMAG-M-3300023174-75</strain>
    </source>
</reference>
<dbReference type="PROSITE" id="PS50011">
    <property type="entry name" value="PROTEIN_KINASE_DOM"/>
    <property type="match status" value="1"/>
</dbReference>
<evidence type="ECO:0000259" key="1">
    <source>
        <dbReference type="PROSITE" id="PS50011"/>
    </source>
</evidence>